<dbReference type="NCBIfam" id="TIGR01484">
    <property type="entry name" value="HAD-SF-IIB"/>
    <property type="match status" value="1"/>
</dbReference>
<dbReference type="SFLD" id="SFLDG01141">
    <property type="entry name" value="C2.B.1:_Sucrose_Phosphatase_Li"/>
    <property type="match status" value="1"/>
</dbReference>
<gene>
    <name evidence="3" type="ORF">MRS75_14255</name>
</gene>
<proteinExistence type="predicted"/>
<evidence type="ECO:0000259" key="2">
    <source>
        <dbReference type="Pfam" id="PF05116"/>
    </source>
</evidence>
<accession>A0AAE3QG16</accession>
<dbReference type="Gene3D" id="3.40.50.1000">
    <property type="entry name" value="HAD superfamily/HAD-like"/>
    <property type="match status" value="1"/>
</dbReference>
<dbReference type="InterPro" id="IPR023214">
    <property type="entry name" value="HAD_sf"/>
</dbReference>
<evidence type="ECO:0000256" key="1">
    <source>
        <dbReference type="ARBA" id="ARBA00022801"/>
    </source>
</evidence>
<evidence type="ECO:0000313" key="3">
    <source>
        <dbReference type="EMBL" id="MDI7923243.1"/>
    </source>
</evidence>
<reference evidence="3" key="1">
    <citation type="submission" date="2022-03" db="EMBL/GenBank/DDBJ databases">
        <title>Fererhizobium litorale gen. nov., sp. nov., isolated from sandy sediments of the Sea of Japan seashore.</title>
        <authorList>
            <person name="Romanenko L."/>
            <person name="Kurilenko V."/>
            <person name="Otstavnykh N."/>
            <person name="Svetashev V."/>
            <person name="Tekutyeva L."/>
            <person name="Isaeva M."/>
            <person name="Mikhailov V."/>
        </authorList>
    </citation>
    <scope>NUCLEOTIDE SEQUENCE</scope>
    <source>
        <strain evidence="3">KMM 9576</strain>
    </source>
</reference>
<dbReference type="Gene3D" id="3.90.1070.10">
    <property type="match status" value="1"/>
</dbReference>
<keyword evidence="4" id="KW-1185">Reference proteome</keyword>
<dbReference type="GO" id="GO:0016791">
    <property type="term" value="F:phosphatase activity"/>
    <property type="evidence" value="ECO:0007669"/>
    <property type="project" value="UniProtKB-ARBA"/>
</dbReference>
<comment type="caution">
    <text evidence="3">The sequence shown here is derived from an EMBL/GenBank/DDBJ whole genome shotgun (WGS) entry which is preliminary data.</text>
</comment>
<feature type="domain" description="Sucrose phosphatase-like" evidence="2">
    <location>
        <begin position="9"/>
        <end position="248"/>
    </location>
</feature>
<dbReference type="EMBL" id="JALDYZ010000007">
    <property type="protein sequence ID" value="MDI7923243.1"/>
    <property type="molecule type" value="Genomic_DNA"/>
</dbReference>
<dbReference type="AlphaFoldDB" id="A0AAE3QG16"/>
<organism evidence="3 4">
    <name type="scientific">Ferirhizobium litorale</name>
    <dbReference type="NCBI Taxonomy" id="2927786"/>
    <lineage>
        <taxon>Bacteria</taxon>
        <taxon>Pseudomonadati</taxon>
        <taxon>Pseudomonadota</taxon>
        <taxon>Alphaproteobacteria</taxon>
        <taxon>Hyphomicrobiales</taxon>
        <taxon>Rhizobiaceae</taxon>
        <taxon>Ferirhizobium</taxon>
    </lineage>
</organism>
<dbReference type="RefSeq" id="WP_311787408.1">
    <property type="nucleotide sequence ID" value="NZ_JALDYY010000009.1"/>
</dbReference>
<dbReference type="InterPro" id="IPR036412">
    <property type="entry name" value="HAD-like_sf"/>
</dbReference>
<dbReference type="SFLD" id="SFLDG01140">
    <property type="entry name" value="C2.B:_Phosphomannomutase_and_P"/>
    <property type="match status" value="1"/>
</dbReference>
<dbReference type="Proteomes" id="UP001161580">
    <property type="component" value="Unassembled WGS sequence"/>
</dbReference>
<name>A0AAE3QG16_9HYPH</name>
<sequence length="251" mass="27401">MTKTDMTVRLFSSDLDGTLLGDPAAVLRFRDFWHSLHPEKRPLLLYNSGRLIDDMTAIVSQSGLPEPDLYIGGVGTMLAGGYPDLDHSRFRTMLGDAFDVAAIEATMRAIPGVERQPDEFQHGFKSSWYLRDAGEAEIREIEQRLRESGHDAKLVYSSNRDLDVLPGKADKGQALAWVCDGLGIGLDAVVVAGDTGNDVEMFRLSGVRGIVVGNALGELVEIAAREKRHYRASATIADGVIEGLIHWGVAH</sequence>
<evidence type="ECO:0000313" key="4">
    <source>
        <dbReference type="Proteomes" id="UP001161580"/>
    </source>
</evidence>
<dbReference type="InterPro" id="IPR006380">
    <property type="entry name" value="SPP-like_dom"/>
</dbReference>
<dbReference type="SFLD" id="SFLDS00003">
    <property type="entry name" value="Haloacid_Dehalogenase"/>
    <property type="match status" value="1"/>
</dbReference>
<keyword evidence="1 3" id="KW-0378">Hydrolase</keyword>
<dbReference type="PANTHER" id="PTHR46521">
    <property type="entry name" value="SUCROSE-PHOSPHATASE 2-RELATED"/>
    <property type="match status" value="1"/>
</dbReference>
<dbReference type="Pfam" id="PF05116">
    <property type="entry name" value="S6PP"/>
    <property type="match status" value="1"/>
</dbReference>
<dbReference type="InterPro" id="IPR006379">
    <property type="entry name" value="HAD-SF_hydro_IIB"/>
</dbReference>
<dbReference type="PANTHER" id="PTHR46521:SF4">
    <property type="entry name" value="SUCROSE-PHOSPHATASE 2-RELATED"/>
    <property type="match status" value="1"/>
</dbReference>
<protein>
    <submittedName>
        <fullName evidence="3">HAD family hydrolase</fullName>
    </submittedName>
</protein>
<dbReference type="SUPFAM" id="SSF56784">
    <property type="entry name" value="HAD-like"/>
    <property type="match status" value="1"/>
</dbReference>
<dbReference type="InterPro" id="IPR051518">
    <property type="entry name" value="Sucrose_Phosphatase"/>
</dbReference>